<evidence type="ECO:0000313" key="2">
    <source>
        <dbReference type="EMBL" id="KAK3872979.1"/>
    </source>
</evidence>
<organism evidence="2 3">
    <name type="scientific">Petrolisthes cinctipes</name>
    <name type="common">Flat porcelain crab</name>
    <dbReference type="NCBI Taxonomy" id="88211"/>
    <lineage>
        <taxon>Eukaryota</taxon>
        <taxon>Metazoa</taxon>
        <taxon>Ecdysozoa</taxon>
        <taxon>Arthropoda</taxon>
        <taxon>Crustacea</taxon>
        <taxon>Multicrustacea</taxon>
        <taxon>Malacostraca</taxon>
        <taxon>Eumalacostraca</taxon>
        <taxon>Eucarida</taxon>
        <taxon>Decapoda</taxon>
        <taxon>Pleocyemata</taxon>
        <taxon>Anomura</taxon>
        <taxon>Galatheoidea</taxon>
        <taxon>Porcellanidae</taxon>
        <taxon>Petrolisthes</taxon>
    </lineage>
</organism>
<reference evidence="2" key="1">
    <citation type="submission" date="2023-10" db="EMBL/GenBank/DDBJ databases">
        <title>Genome assemblies of two species of porcelain crab, Petrolisthes cinctipes and Petrolisthes manimaculis (Anomura: Porcellanidae).</title>
        <authorList>
            <person name="Angst P."/>
        </authorList>
    </citation>
    <scope>NUCLEOTIDE SEQUENCE</scope>
    <source>
        <strain evidence="2">PB745_01</strain>
        <tissue evidence="2">Gill</tissue>
    </source>
</reference>
<protein>
    <submittedName>
        <fullName evidence="2">Uncharacterized protein</fullName>
    </submittedName>
</protein>
<comment type="caution">
    <text evidence="2">The sequence shown here is derived from an EMBL/GenBank/DDBJ whole genome shotgun (WGS) entry which is preliminary data.</text>
</comment>
<name>A0AAE1KGP0_PETCI</name>
<feature type="compositionally biased region" description="Low complexity" evidence="1">
    <location>
        <begin position="64"/>
        <end position="74"/>
    </location>
</feature>
<sequence length="106" mass="11454">MFSSIFSSRSSFPPYRLTFAHILGVSDASRAADQAAISNSCDIDMVPHCPVDSLVHIGSNNKQSSSSSSSSRSSSNDEGNDVLFPIEAVNAIRDQKIYRKNIILGM</sequence>
<gene>
    <name evidence="2" type="ORF">Pcinc_022001</name>
</gene>
<accession>A0AAE1KGP0</accession>
<dbReference type="AlphaFoldDB" id="A0AAE1KGP0"/>
<dbReference type="EMBL" id="JAWQEG010002281">
    <property type="protein sequence ID" value="KAK3872979.1"/>
    <property type="molecule type" value="Genomic_DNA"/>
</dbReference>
<evidence type="ECO:0000313" key="3">
    <source>
        <dbReference type="Proteomes" id="UP001286313"/>
    </source>
</evidence>
<keyword evidence="3" id="KW-1185">Reference proteome</keyword>
<evidence type="ECO:0000256" key="1">
    <source>
        <dbReference type="SAM" id="MobiDB-lite"/>
    </source>
</evidence>
<feature type="region of interest" description="Disordered" evidence="1">
    <location>
        <begin position="56"/>
        <end position="80"/>
    </location>
</feature>
<dbReference type="Proteomes" id="UP001286313">
    <property type="component" value="Unassembled WGS sequence"/>
</dbReference>
<proteinExistence type="predicted"/>